<dbReference type="FunFam" id="1.20.272.10:FF:000004">
    <property type="entry name" value="Replication factor C subunit 5"/>
    <property type="match status" value="1"/>
</dbReference>
<dbReference type="AlphaFoldDB" id="A0A061H6G1"/>
<keyword evidence="5" id="KW-0067">ATP-binding</keyword>
<protein>
    <recommendedName>
        <fullName evidence="7">Replication factor C subunit 3</fullName>
    </recommendedName>
</protein>
<dbReference type="GO" id="GO:0031391">
    <property type="term" value="C:Elg1 RFC-like complex"/>
    <property type="evidence" value="ECO:0007669"/>
    <property type="project" value="TreeGrafter"/>
</dbReference>
<dbReference type="NCBIfam" id="NF001679">
    <property type="entry name" value="PRK00440.1"/>
    <property type="match status" value="1"/>
</dbReference>
<feature type="domain" description="AAA+ ATPase" evidence="8">
    <location>
        <begin position="56"/>
        <end position="185"/>
    </location>
</feature>
<keyword evidence="3" id="KW-0235">DNA replication</keyword>
<name>A0A061H6G1_9BASI</name>
<evidence type="ECO:0000256" key="6">
    <source>
        <dbReference type="ARBA" id="ARBA00023242"/>
    </source>
</evidence>
<dbReference type="GO" id="GO:0005524">
    <property type="term" value="F:ATP binding"/>
    <property type="evidence" value="ECO:0007669"/>
    <property type="project" value="UniProtKB-KW"/>
</dbReference>
<dbReference type="GeneID" id="19317903"/>
<evidence type="ECO:0000256" key="1">
    <source>
        <dbReference type="ARBA" id="ARBA00004123"/>
    </source>
</evidence>
<proteinExistence type="inferred from homology"/>
<dbReference type="InterPro" id="IPR003593">
    <property type="entry name" value="AAA+_ATPase"/>
</dbReference>
<dbReference type="CDD" id="cd00009">
    <property type="entry name" value="AAA"/>
    <property type="match status" value="1"/>
</dbReference>
<dbReference type="EMBL" id="KE361634">
    <property type="protein sequence ID" value="EPQ28492.1"/>
    <property type="molecule type" value="Genomic_DNA"/>
</dbReference>
<dbReference type="Pfam" id="PF00004">
    <property type="entry name" value="AAA"/>
    <property type="match status" value="1"/>
</dbReference>
<dbReference type="eggNOG" id="KOG0990">
    <property type="taxonomic scope" value="Eukaryota"/>
</dbReference>
<dbReference type="PANTHER" id="PTHR11669">
    <property type="entry name" value="REPLICATION FACTOR C / DNA POLYMERASE III GAMMA-TAU SUBUNIT"/>
    <property type="match status" value="1"/>
</dbReference>
<dbReference type="Gene3D" id="1.10.8.60">
    <property type="match status" value="1"/>
</dbReference>
<evidence type="ECO:0000256" key="5">
    <source>
        <dbReference type="ARBA" id="ARBA00022840"/>
    </source>
</evidence>
<evidence type="ECO:0000256" key="7">
    <source>
        <dbReference type="ARBA" id="ARBA00070184"/>
    </source>
</evidence>
<dbReference type="SMART" id="SM00382">
    <property type="entry name" value="AAA"/>
    <property type="match status" value="1"/>
</dbReference>
<dbReference type="Proteomes" id="UP000053664">
    <property type="component" value="Unassembled WGS sequence"/>
</dbReference>
<comment type="subcellular location">
    <subcellularLocation>
        <location evidence="1">Nucleus</location>
    </subcellularLocation>
</comment>
<dbReference type="OrthoDB" id="4199794at2759"/>
<dbReference type="FunFam" id="1.10.8.60:FF:000028">
    <property type="entry name" value="Replication factor C subunit 5"/>
    <property type="match status" value="1"/>
</dbReference>
<dbReference type="GO" id="GO:0006271">
    <property type="term" value="P:DNA strand elongation involved in DNA replication"/>
    <property type="evidence" value="ECO:0007669"/>
    <property type="project" value="UniProtKB-ARBA"/>
</dbReference>
<comment type="similarity">
    <text evidence="2">Belongs to the activator 1 small subunits family.</text>
</comment>
<dbReference type="PANTHER" id="PTHR11669:SF9">
    <property type="entry name" value="REPLICATION FACTOR C SUBUNIT 5"/>
    <property type="match status" value="1"/>
</dbReference>
<dbReference type="InterPro" id="IPR008921">
    <property type="entry name" value="DNA_pol3_clamp-load_cplx_C"/>
</dbReference>
<dbReference type="GO" id="GO:0003677">
    <property type="term" value="F:DNA binding"/>
    <property type="evidence" value="ECO:0007669"/>
    <property type="project" value="InterPro"/>
</dbReference>
<keyword evidence="6" id="KW-0539">Nucleus</keyword>
<dbReference type="Gene3D" id="3.40.50.300">
    <property type="entry name" value="P-loop containing nucleotide triphosphate hydrolases"/>
    <property type="match status" value="1"/>
</dbReference>
<dbReference type="GO" id="GO:0016887">
    <property type="term" value="F:ATP hydrolysis activity"/>
    <property type="evidence" value="ECO:0007669"/>
    <property type="project" value="InterPro"/>
</dbReference>
<dbReference type="InterPro" id="IPR003959">
    <property type="entry name" value="ATPase_AAA_core"/>
</dbReference>
<dbReference type="GO" id="GO:0003689">
    <property type="term" value="F:DNA clamp loader activity"/>
    <property type="evidence" value="ECO:0007669"/>
    <property type="project" value="TreeGrafter"/>
</dbReference>
<dbReference type="InterPro" id="IPR050238">
    <property type="entry name" value="DNA_Rep/Repair_Clamp_Loader"/>
</dbReference>
<dbReference type="SUPFAM" id="SSF48019">
    <property type="entry name" value="post-AAA+ oligomerization domain-like"/>
    <property type="match status" value="1"/>
</dbReference>
<evidence type="ECO:0000259" key="8">
    <source>
        <dbReference type="SMART" id="SM00382"/>
    </source>
</evidence>
<dbReference type="InterPro" id="IPR027417">
    <property type="entry name" value="P-loop_NTPase"/>
</dbReference>
<dbReference type="InterPro" id="IPR047854">
    <property type="entry name" value="RFC_lid"/>
</dbReference>
<gene>
    <name evidence="9" type="ORF">PFL1_03795</name>
</gene>
<dbReference type="FunFam" id="3.40.50.300:FF:000129">
    <property type="entry name" value="Replication factor C subunit 5"/>
    <property type="match status" value="1"/>
</dbReference>
<evidence type="ECO:0000313" key="9">
    <source>
        <dbReference type="EMBL" id="EPQ28492.1"/>
    </source>
</evidence>
<dbReference type="GO" id="GO:0005663">
    <property type="term" value="C:DNA replication factor C complex"/>
    <property type="evidence" value="ECO:0007669"/>
    <property type="project" value="TreeGrafter"/>
</dbReference>
<evidence type="ECO:0000313" key="10">
    <source>
        <dbReference type="Proteomes" id="UP000053664"/>
    </source>
</evidence>
<dbReference type="KEGG" id="pfp:PFL1_03795"/>
<reference evidence="9 10" key="1">
    <citation type="journal article" date="2013" name="Plant Cell">
        <title>The transition from a phytopathogenic smut ancestor to an anamorphic biocontrol agent deciphered by comparative whole-genome analysis.</title>
        <authorList>
            <person name="Lefebvre F."/>
            <person name="Joly D.L."/>
            <person name="Labbe C."/>
            <person name="Teichmann B."/>
            <person name="Linning R."/>
            <person name="Belzile F."/>
            <person name="Bakkeren G."/>
            <person name="Belanger R.R."/>
        </authorList>
    </citation>
    <scope>NUCLEOTIDE SEQUENCE [LARGE SCALE GENOMIC DNA]</scope>
    <source>
        <strain evidence="9 10">PF-1</strain>
    </source>
</reference>
<dbReference type="InterPro" id="IPR013748">
    <property type="entry name" value="Rep_factorC_C"/>
</dbReference>
<dbReference type="Pfam" id="PF08542">
    <property type="entry name" value="Rep_fac_C"/>
    <property type="match status" value="1"/>
</dbReference>
<accession>A0A061H6G1</accession>
<organism evidence="9 10">
    <name type="scientific">Pseudozyma flocculosa PF-1</name>
    <dbReference type="NCBI Taxonomy" id="1277687"/>
    <lineage>
        <taxon>Eukaryota</taxon>
        <taxon>Fungi</taxon>
        <taxon>Dikarya</taxon>
        <taxon>Basidiomycota</taxon>
        <taxon>Ustilaginomycotina</taxon>
        <taxon>Ustilaginomycetes</taxon>
        <taxon>Ustilaginales</taxon>
        <taxon>Ustilaginaceae</taxon>
        <taxon>Pseudozyma</taxon>
    </lineage>
</organism>
<dbReference type="SUPFAM" id="SSF52540">
    <property type="entry name" value="P-loop containing nucleoside triphosphate hydrolases"/>
    <property type="match status" value="1"/>
</dbReference>
<dbReference type="Gene3D" id="1.20.272.10">
    <property type="match status" value="1"/>
</dbReference>
<dbReference type="CDD" id="cd18140">
    <property type="entry name" value="HLD_clamp_RFC"/>
    <property type="match status" value="1"/>
</dbReference>
<sequence>MSKGKEKASDEAMPPVGEAQIDLLPWVEKYRPATLDDLVSHKDITGTIQNFIAKNRLPHLLFYGPPGTGKTSTILAMARKIYGPQFRNSVLELNASDERGIEVVREQIKSFASTRSVFSNKGGFKLIVLDEADAMTQAAQGALRRVIEQYTKNVRFCIICNYVNKIIPAIQSRCTRFRFNPLEMEQVEGRLQHVIESEGCKITADGKEALLKLSKGDMRRALNILQACHAANDTIDETAVYNCTGNPHPSDVSAVLTSMMQDEFTTAYTNVTTLKTAKGIALADMISGIYDLLTEIKLPRQSRVYLLEHLANTEHRLSTGGSEKLQLTALLGAVKVAMDLAKPK</sequence>
<evidence type="ECO:0000256" key="3">
    <source>
        <dbReference type="ARBA" id="ARBA00022705"/>
    </source>
</evidence>
<dbReference type="GO" id="GO:0006281">
    <property type="term" value="P:DNA repair"/>
    <property type="evidence" value="ECO:0007669"/>
    <property type="project" value="TreeGrafter"/>
</dbReference>
<dbReference type="GO" id="GO:0031389">
    <property type="term" value="C:Rad17 RFC-like complex"/>
    <property type="evidence" value="ECO:0007669"/>
    <property type="project" value="TreeGrafter"/>
</dbReference>
<dbReference type="HOGENOM" id="CLU_042324_2_0_1"/>
<dbReference type="GO" id="GO:0031390">
    <property type="term" value="C:Ctf18 RFC-like complex"/>
    <property type="evidence" value="ECO:0007669"/>
    <property type="project" value="TreeGrafter"/>
</dbReference>
<dbReference type="RefSeq" id="XP_007879510.1">
    <property type="nucleotide sequence ID" value="XM_007881319.1"/>
</dbReference>
<keyword evidence="4" id="KW-0547">Nucleotide-binding</keyword>
<evidence type="ECO:0000256" key="2">
    <source>
        <dbReference type="ARBA" id="ARBA00005378"/>
    </source>
</evidence>
<evidence type="ECO:0000256" key="4">
    <source>
        <dbReference type="ARBA" id="ARBA00022741"/>
    </source>
</evidence>